<feature type="transmembrane region" description="Helical" evidence="1">
    <location>
        <begin position="130"/>
        <end position="150"/>
    </location>
</feature>
<keyword evidence="1" id="KW-0472">Membrane</keyword>
<comment type="caution">
    <text evidence="2">The sequence shown here is derived from an EMBL/GenBank/DDBJ whole genome shotgun (WGS) entry which is preliminary data.</text>
</comment>
<keyword evidence="1" id="KW-1133">Transmembrane helix</keyword>
<dbReference type="EMBL" id="JTHE03000103">
    <property type="protein sequence ID" value="MCM1984687.1"/>
    <property type="molecule type" value="Genomic_DNA"/>
</dbReference>
<feature type="transmembrane region" description="Helical" evidence="1">
    <location>
        <begin position="207"/>
        <end position="225"/>
    </location>
</feature>
<sequence>MHRISLKSGNVAIFLAQFVLGLHLINLMFQVNRFYGTGYDGHLYSLFHVGFDSNIPTWYSSWLLFLAALLSVLVSLGRIRGQNSGYPARKSWLGLALLLFLMSLDETAMMHERLGDIIEKQVQNLGGFFYYGWVLFGIPLGGLLLGLGYRMVVGLPQRVKRFCILAGVMFFTGALGFEMLSANQAYIYGHVTFSLELLTALEELFEMSAVVILIHALLIYVEQYFEPMQLTLGRLPEKVSRP</sequence>
<feature type="transmembrane region" description="Helical" evidence="1">
    <location>
        <begin position="12"/>
        <end position="29"/>
    </location>
</feature>
<dbReference type="AlphaFoldDB" id="A0ABD4T8P1"/>
<proteinExistence type="predicted"/>
<reference evidence="2 3" key="1">
    <citation type="journal article" date="2015" name="Genome Announc.">
        <title>Draft Genome Sequence of Filamentous Marine Cyanobacterium Lyngbya confervoides Strain BDU141951.</title>
        <authorList>
            <person name="Chandrababunaidu M.M."/>
            <person name="Sen D."/>
            <person name="Tripathy S."/>
        </authorList>
    </citation>
    <scope>NUCLEOTIDE SEQUENCE [LARGE SCALE GENOMIC DNA]</scope>
    <source>
        <strain evidence="2 3">BDU141951</strain>
    </source>
</reference>
<gene>
    <name evidence="2" type="ORF">QQ91_0017835</name>
</gene>
<feature type="transmembrane region" description="Helical" evidence="1">
    <location>
        <begin position="91"/>
        <end position="110"/>
    </location>
</feature>
<accession>A0ABD4T8P1</accession>
<keyword evidence="3" id="KW-1185">Reference proteome</keyword>
<dbReference type="Proteomes" id="UP000031561">
    <property type="component" value="Unassembled WGS sequence"/>
</dbReference>
<protein>
    <recommendedName>
        <fullName evidence="4">Multidrug transporter</fullName>
    </recommendedName>
</protein>
<dbReference type="RefSeq" id="WP_166276782.1">
    <property type="nucleotide sequence ID" value="NZ_JTHE03000103.1"/>
</dbReference>
<feature type="transmembrane region" description="Helical" evidence="1">
    <location>
        <begin position="59"/>
        <end position="79"/>
    </location>
</feature>
<name>A0ABD4T8P1_9CYAN</name>
<evidence type="ECO:0008006" key="4">
    <source>
        <dbReference type="Google" id="ProtNLM"/>
    </source>
</evidence>
<evidence type="ECO:0000256" key="1">
    <source>
        <dbReference type="SAM" id="Phobius"/>
    </source>
</evidence>
<organism evidence="2 3">
    <name type="scientific">Lyngbya confervoides BDU141951</name>
    <dbReference type="NCBI Taxonomy" id="1574623"/>
    <lineage>
        <taxon>Bacteria</taxon>
        <taxon>Bacillati</taxon>
        <taxon>Cyanobacteriota</taxon>
        <taxon>Cyanophyceae</taxon>
        <taxon>Oscillatoriophycideae</taxon>
        <taxon>Oscillatoriales</taxon>
        <taxon>Microcoleaceae</taxon>
        <taxon>Lyngbya</taxon>
    </lineage>
</organism>
<evidence type="ECO:0000313" key="2">
    <source>
        <dbReference type="EMBL" id="MCM1984687.1"/>
    </source>
</evidence>
<keyword evidence="1" id="KW-0812">Transmembrane</keyword>
<evidence type="ECO:0000313" key="3">
    <source>
        <dbReference type="Proteomes" id="UP000031561"/>
    </source>
</evidence>
<feature type="transmembrane region" description="Helical" evidence="1">
    <location>
        <begin position="162"/>
        <end position="187"/>
    </location>
</feature>